<evidence type="ECO:0000256" key="2">
    <source>
        <dbReference type="ARBA" id="ARBA00004609"/>
    </source>
</evidence>
<keyword evidence="6 12" id="KW-0732">Signal</keyword>
<dbReference type="GO" id="GO:0005886">
    <property type="term" value="C:plasma membrane"/>
    <property type="evidence" value="ECO:0007669"/>
    <property type="project" value="UniProtKB-SubCell"/>
</dbReference>
<evidence type="ECO:0000256" key="4">
    <source>
        <dbReference type="ARBA" id="ARBA00022622"/>
    </source>
</evidence>
<keyword evidence="4" id="KW-0336">GPI-anchor</keyword>
<dbReference type="CDD" id="cd10951">
    <property type="entry name" value="CE4_ClCDA_like"/>
    <property type="match status" value="1"/>
</dbReference>
<accession>A0A067MGU5</accession>
<dbReference type="EMBL" id="KL198040">
    <property type="protein sequence ID" value="KDQ13915.1"/>
    <property type="molecule type" value="Genomic_DNA"/>
</dbReference>
<dbReference type="Pfam" id="PF01522">
    <property type="entry name" value="Polysacc_deac_1"/>
    <property type="match status" value="1"/>
</dbReference>
<evidence type="ECO:0000256" key="7">
    <source>
        <dbReference type="ARBA" id="ARBA00022801"/>
    </source>
</evidence>
<evidence type="ECO:0000256" key="5">
    <source>
        <dbReference type="ARBA" id="ARBA00022723"/>
    </source>
</evidence>
<feature type="domain" description="NodB homology" evidence="13">
    <location>
        <begin position="41"/>
        <end position="227"/>
    </location>
</feature>
<sequence length="254" mass="27462">MKLVVLALPAFISALLSSASPVHSHEKKALATVYRQCIAPKTVALTFDDGPFNYEADIVDALDAAGVKGTFFLNGKNYRCIYEAIAVAALQKAYKSGHQIASHTWAHLDLTELSASQITSEMQRTNTALQKVVGVTPAFVRPPFGSTNNNVRTVAASLNQTVALWNLDTEDWDGRSAKQIIAAYDSFSRGNPNSSIVSLGHSPLDVTAHQVLPSVISSLKQKGYTFVTFAECVGSNTPYLTIAKPGTRDNTWRC</sequence>
<keyword evidence="8" id="KW-0472">Membrane</keyword>
<evidence type="ECO:0000256" key="6">
    <source>
        <dbReference type="ARBA" id="ARBA00022729"/>
    </source>
</evidence>
<dbReference type="PANTHER" id="PTHR46471">
    <property type="entry name" value="CHITIN DEACETYLASE"/>
    <property type="match status" value="1"/>
</dbReference>
<evidence type="ECO:0000256" key="10">
    <source>
        <dbReference type="ARBA" id="ARBA00023288"/>
    </source>
</evidence>
<evidence type="ECO:0000256" key="1">
    <source>
        <dbReference type="ARBA" id="ARBA00001941"/>
    </source>
</evidence>
<dbReference type="SUPFAM" id="SSF88713">
    <property type="entry name" value="Glycoside hydrolase/deacetylase"/>
    <property type="match status" value="1"/>
</dbReference>
<keyword evidence="11" id="KW-0961">Cell wall biogenesis/degradation</keyword>
<evidence type="ECO:0000256" key="9">
    <source>
        <dbReference type="ARBA" id="ARBA00023277"/>
    </source>
</evidence>
<keyword evidence="4" id="KW-0325">Glycoprotein</keyword>
<dbReference type="Proteomes" id="UP000027195">
    <property type="component" value="Unassembled WGS sequence"/>
</dbReference>
<dbReference type="STRING" id="930990.A0A067MGU5"/>
<dbReference type="GO" id="GO:0098552">
    <property type="term" value="C:side of membrane"/>
    <property type="evidence" value="ECO:0007669"/>
    <property type="project" value="UniProtKB-KW"/>
</dbReference>
<evidence type="ECO:0000256" key="11">
    <source>
        <dbReference type="ARBA" id="ARBA00023316"/>
    </source>
</evidence>
<dbReference type="Gene3D" id="3.20.20.370">
    <property type="entry name" value="Glycoside hydrolase/deacetylase"/>
    <property type="match status" value="1"/>
</dbReference>
<feature type="signal peptide" evidence="12">
    <location>
        <begin position="1"/>
        <end position="24"/>
    </location>
</feature>
<reference evidence="15" key="1">
    <citation type="journal article" date="2014" name="Proc. Natl. Acad. Sci. U.S.A.">
        <title>Extensive sampling of basidiomycete genomes demonstrates inadequacy of the white-rot/brown-rot paradigm for wood decay fungi.</title>
        <authorList>
            <person name="Riley R."/>
            <person name="Salamov A.A."/>
            <person name="Brown D.W."/>
            <person name="Nagy L.G."/>
            <person name="Floudas D."/>
            <person name="Held B.W."/>
            <person name="Levasseur A."/>
            <person name="Lombard V."/>
            <person name="Morin E."/>
            <person name="Otillar R."/>
            <person name="Lindquist E.A."/>
            <person name="Sun H."/>
            <person name="LaButti K.M."/>
            <person name="Schmutz J."/>
            <person name="Jabbour D."/>
            <person name="Luo H."/>
            <person name="Baker S.E."/>
            <person name="Pisabarro A.G."/>
            <person name="Walton J.D."/>
            <person name="Blanchette R.A."/>
            <person name="Henrissat B."/>
            <person name="Martin F."/>
            <person name="Cullen D."/>
            <person name="Hibbett D.S."/>
            <person name="Grigoriev I.V."/>
        </authorList>
    </citation>
    <scope>NUCLEOTIDE SEQUENCE [LARGE SCALE GENOMIC DNA]</scope>
    <source>
        <strain evidence="15">FD-172 SS1</strain>
    </source>
</reference>
<name>A0A067MGU5_BOTB1</name>
<dbReference type="AlphaFoldDB" id="A0A067MGU5"/>
<dbReference type="InParanoid" id="A0A067MGU5"/>
<evidence type="ECO:0000256" key="12">
    <source>
        <dbReference type="SAM" id="SignalP"/>
    </source>
</evidence>
<keyword evidence="10" id="KW-0449">Lipoprotein</keyword>
<dbReference type="GO" id="GO:0005975">
    <property type="term" value="P:carbohydrate metabolic process"/>
    <property type="evidence" value="ECO:0007669"/>
    <property type="project" value="InterPro"/>
</dbReference>
<dbReference type="GO" id="GO:0046872">
    <property type="term" value="F:metal ion binding"/>
    <property type="evidence" value="ECO:0007669"/>
    <property type="project" value="UniProtKB-KW"/>
</dbReference>
<dbReference type="PROSITE" id="PS51677">
    <property type="entry name" value="NODB"/>
    <property type="match status" value="1"/>
</dbReference>
<keyword evidence="5" id="KW-0479">Metal-binding</keyword>
<organism evidence="14 15">
    <name type="scientific">Botryobasidium botryosum (strain FD-172 SS1)</name>
    <dbReference type="NCBI Taxonomy" id="930990"/>
    <lineage>
        <taxon>Eukaryota</taxon>
        <taxon>Fungi</taxon>
        <taxon>Dikarya</taxon>
        <taxon>Basidiomycota</taxon>
        <taxon>Agaricomycotina</taxon>
        <taxon>Agaricomycetes</taxon>
        <taxon>Cantharellales</taxon>
        <taxon>Botryobasidiaceae</taxon>
        <taxon>Botryobasidium</taxon>
    </lineage>
</organism>
<dbReference type="GO" id="GO:0071555">
    <property type="term" value="P:cell wall organization"/>
    <property type="evidence" value="ECO:0007669"/>
    <property type="project" value="UniProtKB-KW"/>
</dbReference>
<dbReference type="PANTHER" id="PTHR46471:SF2">
    <property type="entry name" value="CHITIN DEACETYLASE-RELATED"/>
    <property type="match status" value="1"/>
</dbReference>
<protein>
    <submittedName>
        <fullName evidence="14">Carbohydrate esterase family 4 protein</fullName>
    </submittedName>
</protein>
<dbReference type="OrthoDB" id="2125469at2759"/>
<dbReference type="InterPro" id="IPR002509">
    <property type="entry name" value="NODB_dom"/>
</dbReference>
<keyword evidence="3" id="KW-1003">Cell membrane</keyword>
<evidence type="ECO:0000256" key="8">
    <source>
        <dbReference type="ARBA" id="ARBA00023136"/>
    </source>
</evidence>
<comment type="subcellular location">
    <subcellularLocation>
        <location evidence="2">Cell membrane</location>
        <topology evidence="2">Lipid-anchor</topology>
        <topology evidence="2">GPI-anchor</topology>
    </subcellularLocation>
</comment>
<evidence type="ECO:0000313" key="14">
    <source>
        <dbReference type="EMBL" id="KDQ13915.1"/>
    </source>
</evidence>
<dbReference type="InterPro" id="IPR011330">
    <property type="entry name" value="Glyco_hydro/deAcase_b/a-brl"/>
</dbReference>
<keyword evidence="7" id="KW-0378">Hydrolase</keyword>
<evidence type="ECO:0000256" key="3">
    <source>
        <dbReference type="ARBA" id="ARBA00022475"/>
    </source>
</evidence>
<evidence type="ECO:0000313" key="15">
    <source>
        <dbReference type="Proteomes" id="UP000027195"/>
    </source>
</evidence>
<proteinExistence type="predicted"/>
<dbReference type="GO" id="GO:0016810">
    <property type="term" value="F:hydrolase activity, acting on carbon-nitrogen (but not peptide) bonds"/>
    <property type="evidence" value="ECO:0007669"/>
    <property type="project" value="InterPro"/>
</dbReference>
<gene>
    <name evidence="14" type="ORF">BOTBODRAFT_110759</name>
</gene>
<evidence type="ECO:0000259" key="13">
    <source>
        <dbReference type="PROSITE" id="PS51677"/>
    </source>
</evidence>
<dbReference type="HOGENOM" id="CLU_021264_11_2_1"/>
<comment type="cofactor">
    <cofactor evidence="1">
        <name>Co(2+)</name>
        <dbReference type="ChEBI" id="CHEBI:48828"/>
    </cofactor>
</comment>
<keyword evidence="9" id="KW-0119">Carbohydrate metabolism</keyword>
<keyword evidence="15" id="KW-1185">Reference proteome</keyword>
<feature type="chain" id="PRO_5001645589" evidence="12">
    <location>
        <begin position="25"/>
        <end position="254"/>
    </location>
</feature>